<gene>
    <name evidence="2" type="ORF">GLP15_1606</name>
</gene>
<reference evidence="2 3" key="1">
    <citation type="journal article" date="2010" name="BMC Genomics">
        <title>Genome analysis and comparative genomics of a Giardia intestinalis assemblage E isolate.</title>
        <authorList>
            <person name="Jerlstrom-Hultqvist J."/>
            <person name="Franzen O."/>
            <person name="Ankarklev J."/>
            <person name="Xu F."/>
            <person name="Nohynkova E."/>
            <person name="Andersson J.O."/>
            <person name="Svard S.G."/>
            <person name="Andersson B."/>
        </authorList>
    </citation>
    <scope>NUCLEOTIDE SEQUENCE [LARGE SCALE GENOMIC DNA]</scope>
    <source>
        <strain evidence="2 3">P15</strain>
    </source>
</reference>
<sequence length="394" mass="42551">MVRRITLGRPIVTSHDLPKFGHIPRTPGPEVPEYLLDHQNKGPITWKELLLGAVSFLTVKKTATRTSRIRVVMFHGSSLTRTIQLDREPCNVITTDREKFPATYKGYHIDLKGSTTEPLSLRGALHELLRLIASSIGQSASVATRPPPAHGSTDGATSSPSDRNGEAAGTPGEAVDSTLSNNCRSLPCACPSTRQDQTLPRDAHLVPGSDATELPELKKYILSLLPQTPLFEAFSENRVSRLSVGILRIVYMGLLHEISSRGETVLLHLEDVGDKATLDGLLPTGVQSVAVVTYGLQPGPFEPHPEYKLLCVPPSLVQTDQSPAERPVELTGAAPDRTPWLPRGIVAGPRMTAPARAGQRMLHCTTNGPCGHRSGISLKGRGVPLLSRGGFVDW</sequence>
<feature type="region of interest" description="Disordered" evidence="1">
    <location>
        <begin position="140"/>
        <end position="176"/>
    </location>
</feature>
<dbReference type="EMBL" id="ACVC01000228">
    <property type="protein sequence ID" value="EFO61418.1"/>
    <property type="molecule type" value="Genomic_DNA"/>
</dbReference>
<evidence type="ECO:0000313" key="3">
    <source>
        <dbReference type="Proteomes" id="UP000008974"/>
    </source>
</evidence>
<comment type="caution">
    <text evidence="2">The sequence shown here is derived from an EMBL/GenBank/DDBJ whole genome shotgun (WGS) entry which is preliminary data.</text>
</comment>
<dbReference type="VEuPathDB" id="GiardiaDB:GLP15_1606"/>
<name>E1F7X9_GIAIA</name>
<evidence type="ECO:0000313" key="2">
    <source>
        <dbReference type="EMBL" id="EFO61418.1"/>
    </source>
</evidence>
<protein>
    <submittedName>
        <fullName evidence="2">Uncharacterized protein</fullName>
    </submittedName>
</protein>
<accession>E1F7X9</accession>
<organism evidence="2 3">
    <name type="scientific">Giardia intestinalis (strain P15)</name>
    <name type="common">Giardia lamblia</name>
    <dbReference type="NCBI Taxonomy" id="658858"/>
    <lineage>
        <taxon>Eukaryota</taxon>
        <taxon>Metamonada</taxon>
        <taxon>Diplomonadida</taxon>
        <taxon>Hexamitidae</taxon>
        <taxon>Giardiinae</taxon>
        <taxon>Giardia</taxon>
    </lineage>
</organism>
<dbReference type="Proteomes" id="UP000008974">
    <property type="component" value="Unassembled WGS sequence"/>
</dbReference>
<evidence type="ECO:0000256" key="1">
    <source>
        <dbReference type="SAM" id="MobiDB-lite"/>
    </source>
</evidence>
<proteinExistence type="predicted"/>
<dbReference type="AlphaFoldDB" id="E1F7X9"/>